<feature type="transmembrane region" description="Helical" evidence="1">
    <location>
        <begin position="20"/>
        <end position="48"/>
    </location>
</feature>
<dbReference type="AlphaFoldDB" id="A0A699ZRZ6"/>
<keyword evidence="1" id="KW-1133">Transmembrane helix</keyword>
<keyword evidence="1" id="KW-0812">Transmembrane</keyword>
<evidence type="ECO:0000256" key="1">
    <source>
        <dbReference type="SAM" id="Phobius"/>
    </source>
</evidence>
<accession>A0A699ZRZ6</accession>
<protein>
    <submittedName>
        <fullName evidence="2">Uncharacterized protein</fullName>
    </submittedName>
</protein>
<sequence length="84" mass="8578">MASSASTASRKLSPRQATAVYAAGVVGFLLGLWALCAGLFAAVLGIAVEHEGFQHAPLPRAPVFGAAGLPLAAHQRSAGRLSYF</sequence>
<keyword evidence="3" id="KW-1185">Reference proteome</keyword>
<evidence type="ECO:0000313" key="2">
    <source>
        <dbReference type="EMBL" id="GFH25423.1"/>
    </source>
</evidence>
<reference evidence="2 3" key="1">
    <citation type="submission" date="2020-02" db="EMBL/GenBank/DDBJ databases">
        <title>Draft genome sequence of Haematococcus lacustris strain NIES-144.</title>
        <authorList>
            <person name="Morimoto D."/>
            <person name="Nakagawa S."/>
            <person name="Yoshida T."/>
            <person name="Sawayama S."/>
        </authorList>
    </citation>
    <scope>NUCLEOTIDE SEQUENCE [LARGE SCALE GENOMIC DNA]</scope>
    <source>
        <strain evidence="2 3">NIES-144</strain>
    </source>
</reference>
<dbReference type="EMBL" id="BLLF01002810">
    <property type="protein sequence ID" value="GFH25423.1"/>
    <property type="molecule type" value="Genomic_DNA"/>
</dbReference>
<keyword evidence="1" id="KW-0472">Membrane</keyword>
<evidence type="ECO:0000313" key="3">
    <source>
        <dbReference type="Proteomes" id="UP000485058"/>
    </source>
</evidence>
<name>A0A699ZRZ6_HAELA</name>
<proteinExistence type="predicted"/>
<dbReference type="Proteomes" id="UP000485058">
    <property type="component" value="Unassembled WGS sequence"/>
</dbReference>
<organism evidence="2 3">
    <name type="scientific">Haematococcus lacustris</name>
    <name type="common">Green alga</name>
    <name type="synonym">Haematococcus pluvialis</name>
    <dbReference type="NCBI Taxonomy" id="44745"/>
    <lineage>
        <taxon>Eukaryota</taxon>
        <taxon>Viridiplantae</taxon>
        <taxon>Chlorophyta</taxon>
        <taxon>core chlorophytes</taxon>
        <taxon>Chlorophyceae</taxon>
        <taxon>CS clade</taxon>
        <taxon>Chlamydomonadales</taxon>
        <taxon>Haematococcaceae</taxon>
        <taxon>Haematococcus</taxon>
    </lineage>
</organism>
<gene>
    <name evidence="2" type="ORF">HaLaN_23377</name>
</gene>
<comment type="caution">
    <text evidence="2">The sequence shown here is derived from an EMBL/GenBank/DDBJ whole genome shotgun (WGS) entry which is preliminary data.</text>
</comment>